<sequence length="250" mass="28989">MRTAIRIFIVMICILSGIFSTALAKQTEWQENAYDFSKVKTILIMNTEFFNDGFDSSGKNQFHNYPDAQEKIGKMLASRWEKVTGFHYVTLPYIIEKVKADPNTPIDTAIGSDLSEDLMKAIPKYADLVLFTEIHDFGWFYEHYDSYYSTETVIDRVRYGGVTADGKAYSGWMEVPRSVVVHYDAGYRIYDSADLRFRIVDSRTWKDVWKYSDRRDRASSAFGKEYDHSGPESVMKRILNVAFDKLPFKK</sequence>
<feature type="signal peptide" evidence="1">
    <location>
        <begin position="1"/>
        <end position="24"/>
    </location>
</feature>
<dbReference type="Proteomes" id="UP000199520">
    <property type="component" value="Unassembled WGS sequence"/>
</dbReference>
<keyword evidence="3" id="KW-1185">Reference proteome</keyword>
<evidence type="ECO:0000313" key="2">
    <source>
        <dbReference type="EMBL" id="SFM02917.1"/>
    </source>
</evidence>
<evidence type="ECO:0000313" key="3">
    <source>
        <dbReference type="Proteomes" id="UP000199520"/>
    </source>
</evidence>
<dbReference type="EMBL" id="FOTS01000034">
    <property type="protein sequence ID" value="SFM02917.1"/>
    <property type="molecule type" value="Genomic_DNA"/>
</dbReference>
<organism evidence="2 3">
    <name type="scientific">Pelosinus propionicus DSM 13327</name>
    <dbReference type="NCBI Taxonomy" id="1123291"/>
    <lineage>
        <taxon>Bacteria</taxon>
        <taxon>Bacillati</taxon>
        <taxon>Bacillota</taxon>
        <taxon>Negativicutes</taxon>
        <taxon>Selenomonadales</taxon>
        <taxon>Sporomusaceae</taxon>
        <taxon>Pelosinus</taxon>
    </lineage>
</organism>
<dbReference type="STRING" id="1123291.SAMN04490355_103425"/>
<keyword evidence="1" id="KW-0732">Signal</keyword>
<protein>
    <submittedName>
        <fullName evidence="2">Uncharacterized protein</fullName>
    </submittedName>
</protein>
<proteinExistence type="predicted"/>
<reference evidence="3" key="1">
    <citation type="submission" date="2016-10" db="EMBL/GenBank/DDBJ databases">
        <authorList>
            <person name="Varghese N."/>
            <person name="Submissions S."/>
        </authorList>
    </citation>
    <scope>NUCLEOTIDE SEQUENCE [LARGE SCALE GENOMIC DNA]</scope>
    <source>
        <strain evidence="3">DSM 13327</strain>
    </source>
</reference>
<name>A0A1I4MIN8_9FIRM</name>
<dbReference type="OrthoDB" id="1677472at2"/>
<evidence type="ECO:0000256" key="1">
    <source>
        <dbReference type="SAM" id="SignalP"/>
    </source>
</evidence>
<feature type="chain" id="PRO_5011515849" evidence="1">
    <location>
        <begin position="25"/>
        <end position="250"/>
    </location>
</feature>
<accession>A0A1I4MIN8</accession>
<dbReference type="AlphaFoldDB" id="A0A1I4MIN8"/>
<gene>
    <name evidence="2" type="ORF">SAMN04490355_103425</name>
</gene>
<dbReference type="RefSeq" id="WP_090939875.1">
    <property type="nucleotide sequence ID" value="NZ_FOTS01000034.1"/>
</dbReference>